<protein>
    <submittedName>
        <fullName evidence="1">Uncharacterized protein</fullName>
    </submittedName>
</protein>
<reference evidence="2" key="1">
    <citation type="journal article" date="2019" name="Int. J. Syst. Evol. Microbiol.">
        <title>The Global Catalogue of Microorganisms (GCM) 10K type strain sequencing project: providing services to taxonomists for standard genome sequencing and annotation.</title>
        <authorList>
            <consortium name="The Broad Institute Genomics Platform"/>
            <consortium name="The Broad Institute Genome Sequencing Center for Infectious Disease"/>
            <person name="Wu L."/>
            <person name="Ma J."/>
        </authorList>
    </citation>
    <scope>NUCLEOTIDE SEQUENCE [LARGE SCALE GENOMIC DNA]</scope>
    <source>
        <strain evidence="2">CCM 7526</strain>
    </source>
</reference>
<gene>
    <name evidence="1" type="ORF">ACFQ5G_55015</name>
</gene>
<dbReference type="RefSeq" id="WP_317794465.1">
    <property type="nucleotide sequence ID" value="NZ_AP028461.1"/>
</dbReference>
<sequence>MTDLSDRRVRAVAADDTAPHSYFVFTDGRLLRVAAGSTRAESIVEVPNIREAGHGTGDGRLEGKPLEVRLYVHGPWVCVTERFGTNAALINTTDRTVRELTRADYHSDVSSYSVGFVERAGRTLLIAQTEWNRLDAFDAETGANLTEREVSRSDTEETNYIDYFHSLIHVSPDTRHFLSNGWVWSPVDMVRVFSTEAFLTGYEPTSVPVSTAFGYNWDRPATFIDDHTFVLALDEDVDEDRDEDRDEDDGARPYHQLAYFDVPDPSAAEDAGRWLEPRELVDCDVFARNQYGEVKGELHYDPESGHLIALTSDNGTHVLSSAGEIVAHFPDLNLATPPSHGDFGSAFSGSGGWSYAPRHRMFHRWIDGSGIEERPLPTDGRR</sequence>
<organism evidence="1 2">
    <name type="scientific">Actinoplanes sichuanensis</name>
    <dbReference type="NCBI Taxonomy" id="512349"/>
    <lineage>
        <taxon>Bacteria</taxon>
        <taxon>Bacillati</taxon>
        <taxon>Actinomycetota</taxon>
        <taxon>Actinomycetes</taxon>
        <taxon>Micromonosporales</taxon>
        <taxon>Micromonosporaceae</taxon>
        <taxon>Actinoplanes</taxon>
    </lineage>
</organism>
<comment type="caution">
    <text evidence="1">The sequence shown here is derived from an EMBL/GenBank/DDBJ whole genome shotgun (WGS) entry which is preliminary data.</text>
</comment>
<name>A0ABW4AWY7_9ACTN</name>
<accession>A0ABW4AWY7</accession>
<evidence type="ECO:0000313" key="2">
    <source>
        <dbReference type="Proteomes" id="UP001597183"/>
    </source>
</evidence>
<keyword evidence="2" id="KW-1185">Reference proteome</keyword>
<dbReference type="Proteomes" id="UP001597183">
    <property type="component" value="Unassembled WGS sequence"/>
</dbReference>
<dbReference type="EMBL" id="JBHTMK010000083">
    <property type="protein sequence ID" value="MFD1374503.1"/>
    <property type="molecule type" value="Genomic_DNA"/>
</dbReference>
<proteinExistence type="predicted"/>
<evidence type="ECO:0000313" key="1">
    <source>
        <dbReference type="EMBL" id="MFD1374503.1"/>
    </source>
</evidence>